<dbReference type="Pfam" id="PF04055">
    <property type="entry name" value="Radical_SAM"/>
    <property type="match status" value="1"/>
</dbReference>
<feature type="domain" description="B12-binding" evidence="6">
    <location>
        <begin position="24"/>
        <end position="156"/>
    </location>
</feature>
<dbReference type="PANTHER" id="PTHR43409">
    <property type="entry name" value="ANAEROBIC MAGNESIUM-PROTOPORPHYRIN IX MONOMETHYL ESTER CYCLASE-RELATED"/>
    <property type="match status" value="1"/>
</dbReference>
<evidence type="ECO:0000256" key="1">
    <source>
        <dbReference type="ARBA" id="ARBA00001966"/>
    </source>
</evidence>
<dbReference type="Proteomes" id="UP000002191">
    <property type="component" value="Chromosome"/>
</dbReference>
<dbReference type="InterPro" id="IPR034466">
    <property type="entry name" value="Methyltransferase_Class_B"/>
</dbReference>
<dbReference type="PROSITE" id="PS51918">
    <property type="entry name" value="RADICAL_SAM"/>
    <property type="match status" value="1"/>
</dbReference>
<evidence type="ECO:0000259" key="7">
    <source>
        <dbReference type="PROSITE" id="PS51918"/>
    </source>
</evidence>
<keyword evidence="9" id="KW-1185">Reference proteome</keyword>
<dbReference type="OrthoDB" id="9804952at2"/>
<dbReference type="Gene3D" id="3.80.30.20">
    <property type="entry name" value="tm_1862 like domain"/>
    <property type="match status" value="1"/>
</dbReference>
<dbReference type="STRING" id="643562.Daes_0703"/>
<reference evidence="9" key="1">
    <citation type="submission" date="2010-12" db="EMBL/GenBank/DDBJ databases">
        <title>Complete sequence of Desulfovibrio aespoeensis Aspo-2.</title>
        <authorList>
            <consortium name="US DOE Joint Genome Institute"/>
            <person name="Lucas S."/>
            <person name="Copeland A."/>
            <person name="Lapidus A."/>
            <person name="Cheng J.-F."/>
            <person name="Goodwin L."/>
            <person name="Pitluck S."/>
            <person name="Chertkov O."/>
            <person name="Misra M."/>
            <person name="Detter J.C."/>
            <person name="Han C."/>
            <person name="Tapia R."/>
            <person name="Land M."/>
            <person name="Hauser L."/>
            <person name="Kyrpides N."/>
            <person name="Ivanova N."/>
            <person name="Ovchinnikova G."/>
            <person name="Pedersen K."/>
            <person name="Jagevall S."/>
            <person name="Hazen T."/>
            <person name="Woyke T."/>
        </authorList>
    </citation>
    <scope>NUCLEOTIDE SEQUENCE [LARGE SCALE GENOMIC DNA]</scope>
    <source>
        <strain evidence="9">ATCC 700646 / DSM 10631 / Aspo-2</strain>
    </source>
</reference>
<dbReference type="SFLD" id="SFLDG01082">
    <property type="entry name" value="B12-binding_domain_containing"/>
    <property type="match status" value="1"/>
</dbReference>
<keyword evidence="2" id="KW-0949">S-adenosyl-L-methionine</keyword>
<evidence type="ECO:0000256" key="4">
    <source>
        <dbReference type="ARBA" id="ARBA00023004"/>
    </source>
</evidence>
<dbReference type="SUPFAM" id="SSF102114">
    <property type="entry name" value="Radical SAM enzymes"/>
    <property type="match status" value="1"/>
</dbReference>
<evidence type="ECO:0000313" key="9">
    <source>
        <dbReference type="Proteomes" id="UP000002191"/>
    </source>
</evidence>
<dbReference type="RefSeq" id="WP_013513651.1">
    <property type="nucleotide sequence ID" value="NC_014844.1"/>
</dbReference>
<dbReference type="CDD" id="cd01335">
    <property type="entry name" value="Radical_SAM"/>
    <property type="match status" value="1"/>
</dbReference>
<dbReference type="InterPro" id="IPR006158">
    <property type="entry name" value="Cobalamin-bd"/>
</dbReference>
<dbReference type="SMART" id="SM00729">
    <property type="entry name" value="Elp3"/>
    <property type="match status" value="1"/>
</dbReference>
<dbReference type="EMBL" id="CP002431">
    <property type="protein sequence ID" value="ADU61720.1"/>
    <property type="molecule type" value="Genomic_DNA"/>
</dbReference>
<evidence type="ECO:0000259" key="6">
    <source>
        <dbReference type="PROSITE" id="PS51332"/>
    </source>
</evidence>
<dbReference type="GO" id="GO:0031419">
    <property type="term" value="F:cobalamin binding"/>
    <property type="evidence" value="ECO:0007669"/>
    <property type="project" value="InterPro"/>
</dbReference>
<keyword evidence="3" id="KW-0479">Metal-binding</keyword>
<dbReference type="PROSITE" id="PS51332">
    <property type="entry name" value="B12_BINDING"/>
    <property type="match status" value="1"/>
</dbReference>
<dbReference type="PANTHER" id="PTHR43409:SF16">
    <property type="entry name" value="SLR0320 PROTEIN"/>
    <property type="match status" value="1"/>
</dbReference>
<evidence type="ECO:0000256" key="2">
    <source>
        <dbReference type="ARBA" id="ARBA00022691"/>
    </source>
</evidence>
<name>E6VZK6_PSEA9</name>
<accession>E6VZK6</accession>
<dbReference type="SFLD" id="SFLDS00029">
    <property type="entry name" value="Radical_SAM"/>
    <property type="match status" value="1"/>
</dbReference>
<dbReference type="KEGG" id="das:Daes_0703"/>
<evidence type="ECO:0000256" key="5">
    <source>
        <dbReference type="ARBA" id="ARBA00023014"/>
    </source>
</evidence>
<dbReference type="Gene3D" id="3.40.50.280">
    <property type="entry name" value="Cobalamin-binding domain"/>
    <property type="match status" value="1"/>
</dbReference>
<evidence type="ECO:0000256" key="3">
    <source>
        <dbReference type="ARBA" id="ARBA00022723"/>
    </source>
</evidence>
<dbReference type="InterPro" id="IPR007197">
    <property type="entry name" value="rSAM"/>
</dbReference>
<reference evidence="8 9" key="2">
    <citation type="journal article" date="2014" name="Genome Announc.">
        <title>Complete Genome Sequence of the Subsurface, Mesophilic Sulfate-Reducing Bacterium Desulfovibrio aespoeensis Aspo-2.</title>
        <authorList>
            <person name="Pedersen K."/>
            <person name="Bengtsson A."/>
            <person name="Edlund J."/>
            <person name="Rabe L."/>
            <person name="Hazen T."/>
            <person name="Chakraborty R."/>
            <person name="Goodwin L."/>
            <person name="Shapiro N."/>
        </authorList>
    </citation>
    <scope>NUCLEOTIDE SEQUENCE [LARGE SCALE GENOMIC DNA]</scope>
    <source>
        <strain evidence="9">ATCC 700646 / DSM 10631 / Aspo-2</strain>
    </source>
</reference>
<dbReference type="eggNOG" id="COG1032">
    <property type="taxonomic scope" value="Bacteria"/>
</dbReference>
<dbReference type="InterPro" id="IPR006638">
    <property type="entry name" value="Elp3/MiaA/NifB-like_rSAM"/>
</dbReference>
<dbReference type="SFLD" id="SFLDG01123">
    <property type="entry name" value="methyltransferase_(Class_B)"/>
    <property type="match status" value="1"/>
</dbReference>
<dbReference type="AlphaFoldDB" id="E6VZK6"/>
<gene>
    <name evidence="8" type="ordered locus">Daes_0703</name>
</gene>
<feature type="domain" description="Radical SAM core" evidence="7">
    <location>
        <begin position="203"/>
        <end position="430"/>
    </location>
</feature>
<protein>
    <submittedName>
        <fullName evidence="8">Radical SAM domain protein</fullName>
    </submittedName>
</protein>
<keyword evidence="4" id="KW-0408">Iron</keyword>
<organism evidence="8 9">
    <name type="scientific">Pseudodesulfovibrio aespoeensis (strain ATCC 700646 / DSM 10631 / Aspo-2)</name>
    <name type="common">Desulfovibrio aespoeensis</name>
    <dbReference type="NCBI Taxonomy" id="643562"/>
    <lineage>
        <taxon>Bacteria</taxon>
        <taxon>Pseudomonadati</taxon>
        <taxon>Thermodesulfobacteriota</taxon>
        <taxon>Desulfovibrionia</taxon>
        <taxon>Desulfovibrionales</taxon>
        <taxon>Desulfovibrionaceae</taxon>
    </lineage>
</organism>
<dbReference type="GO" id="GO:0051539">
    <property type="term" value="F:4 iron, 4 sulfur cluster binding"/>
    <property type="evidence" value="ECO:0007669"/>
    <property type="project" value="UniProtKB-KW"/>
</dbReference>
<proteinExistence type="predicted"/>
<dbReference type="Pfam" id="PF02310">
    <property type="entry name" value="B12-binding"/>
    <property type="match status" value="1"/>
</dbReference>
<dbReference type="InterPro" id="IPR058240">
    <property type="entry name" value="rSAM_sf"/>
</dbReference>
<dbReference type="GO" id="GO:0046872">
    <property type="term" value="F:metal ion binding"/>
    <property type="evidence" value="ECO:0007669"/>
    <property type="project" value="UniProtKB-KW"/>
</dbReference>
<dbReference type="InterPro" id="IPR051198">
    <property type="entry name" value="BchE-like"/>
</dbReference>
<dbReference type="InterPro" id="IPR023404">
    <property type="entry name" value="rSAM_horseshoe"/>
</dbReference>
<dbReference type="HOGENOM" id="CLU_021572_4_2_7"/>
<dbReference type="CDD" id="cd02068">
    <property type="entry name" value="radical_SAM_B12_BD"/>
    <property type="match status" value="1"/>
</dbReference>
<keyword evidence="5" id="KW-0411">Iron-sulfur</keyword>
<evidence type="ECO:0000313" key="8">
    <source>
        <dbReference type="EMBL" id="ADU61720.1"/>
    </source>
</evidence>
<dbReference type="GO" id="GO:0005829">
    <property type="term" value="C:cytosol"/>
    <property type="evidence" value="ECO:0007669"/>
    <property type="project" value="TreeGrafter"/>
</dbReference>
<dbReference type="GO" id="GO:0003824">
    <property type="term" value="F:catalytic activity"/>
    <property type="evidence" value="ECO:0007669"/>
    <property type="project" value="InterPro"/>
</dbReference>
<sequence>MKTLFLKPPLGSGTRNAVRDFVYGCWCNGRRVGGMQMPPLNDLYVATHAREHGIESVFIDAQFEMGRYENLLRTELGGFGAVVILSSTQSFQADIALLTDLKRRAPQLRTILFGSHPTFMPQYCLSSPAVDFIVIREPEDTIRELLQTIDSSGDLGEVAGIGYRDKSGSVQLTPPRPFIDMDELPIPDRRLLPARVDYFNPVVKRMPYTTIQTSRGCPGKCIFCTAPEFYGKRIRCRSTDNVLKELHEIKSLGYREVFFRDETFTAYKKRNIEICARMVKDSLDLSWIANGRVDLVDSEALAAMKKAGCHMIKFGVETGSDEILRRYKKGTTAEQARQAFRYAKEVGLDTHAHLVVGGPGESEATLAHTIEFVKELDPTTASFGILTPYAGTELFEEVAAKHSEIKDGSASNMSNLHVSGFYSESVCGISGDTLSKWLTRCYRSFYLRPGYIWKRLRGIESYDELMTLIVAGTNIFHFSLSGKK</sequence>
<comment type="cofactor">
    <cofactor evidence="1">
        <name>[4Fe-4S] cluster</name>
        <dbReference type="ChEBI" id="CHEBI:49883"/>
    </cofactor>
</comment>